<organism evidence="1">
    <name type="scientific">viral metagenome</name>
    <dbReference type="NCBI Taxonomy" id="1070528"/>
    <lineage>
        <taxon>unclassified sequences</taxon>
        <taxon>metagenomes</taxon>
        <taxon>organismal metagenomes</taxon>
    </lineage>
</organism>
<accession>A0A6M3IUA5</accession>
<name>A0A6M3IUA5_9ZZZZ</name>
<dbReference type="AlphaFoldDB" id="A0A6M3IUA5"/>
<reference evidence="1" key="1">
    <citation type="submission" date="2020-03" db="EMBL/GenBank/DDBJ databases">
        <title>The deep terrestrial virosphere.</title>
        <authorList>
            <person name="Holmfeldt K."/>
            <person name="Nilsson E."/>
            <person name="Simone D."/>
            <person name="Lopez-Fernandez M."/>
            <person name="Wu X."/>
            <person name="de Brujin I."/>
            <person name="Lundin D."/>
            <person name="Andersson A."/>
            <person name="Bertilsson S."/>
            <person name="Dopson M."/>
        </authorList>
    </citation>
    <scope>NUCLEOTIDE SEQUENCE</scope>
    <source>
        <strain evidence="1">MM415B00962</strain>
    </source>
</reference>
<gene>
    <name evidence="1" type="ORF">MM415B00962_0014</name>
</gene>
<protein>
    <submittedName>
        <fullName evidence="1">Uncharacterized protein</fullName>
    </submittedName>
</protein>
<dbReference type="EMBL" id="MT141437">
    <property type="protein sequence ID" value="QJA61319.1"/>
    <property type="molecule type" value="Genomic_DNA"/>
</dbReference>
<evidence type="ECO:0000313" key="1">
    <source>
        <dbReference type="EMBL" id="QJA61319.1"/>
    </source>
</evidence>
<proteinExistence type="predicted"/>
<sequence length="231" mass="24855">MRTAGMFNGTGATVYLCIGFVPDYVTCHNLEGTQIIRLDWNRGMRRAAEVVDGVIYTAADVQAAACTVGTGISPYYGKGKVLSSDDVGTTTYAEGVYLKRDDWDYRYVSTEKSPGDGATVTIDTWTLDTASAFTGHFNGDVTGTYIGEGSEIIIDGRRYSILALTASQGVSADEVTLDMAAPSGVVEYIGGMYDYKPMVAGEVAKDGFKIINTTLNVNNALIWFEAGTYDR</sequence>